<accession>A0ABZ0RZE4</accession>
<evidence type="ECO:0000259" key="3">
    <source>
        <dbReference type="Pfam" id="PF02784"/>
    </source>
</evidence>
<dbReference type="PRINTS" id="PR01179">
    <property type="entry name" value="ODADCRBXLASE"/>
</dbReference>
<keyword evidence="5" id="KW-1185">Reference proteome</keyword>
<dbReference type="Proteomes" id="UP001322664">
    <property type="component" value="Chromosome"/>
</dbReference>
<evidence type="ECO:0000313" key="4">
    <source>
        <dbReference type="EMBL" id="WPK12671.1"/>
    </source>
</evidence>
<keyword evidence="2" id="KW-0663">Pyridoxal phosphate</keyword>
<dbReference type="InterPro" id="IPR000183">
    <property type="entry name" value="Orn/DAP/Arg_de-COase"/>
</dbReference>
<dbReference type="InterPro" id="IPR029066">
    <property type="entry name" value="PLP-binding_barrel"/>
</dbReference>
<dbReference type="Gene3D" id="2.40.37.10">
    <property type="entry name" value="Lyase, Ornithine Decarboxylase, Chain A, domain 1"/>
    <property type="match status" value="1"/>
</dbReference>
<dbReference type="SUPFAM" id="SSF50621">
    <property type="entry name" value="Alanine racemase C-terminal domain-like"/>
    <property type="match status" value="1"/>
</dbReference>
<evidence type="ECO:0000256" key="2">
    <source>
        <dbReference type="ARBA" id="ARBA00022898"/>
    </source>
</evidence>
<evidence type="ECO:0000256" key="1">
    <source>
        <dbReference type="ARBA" id="ARBA00001933"/>
    </source>
</evidence>
<gene>
    <name evidence="4" type="ORF">R6U77_02930</name>
</gene>
<evidence type="ECO:0000313" key="5">
    <source>
        <dbReference type="Proteomes" id="UP001322664"/>
    </source>
</evidence>
<feature type="domain" description="Orn/DAP/Arg decarboxylase 2 N-terminal" evidence="3">
    <location>
        <begin position="59"/>
        <end position="272"/>
    </location>
</feature>
<dbReference type="PANTHER" id="PTHR43727">
    <property type="entry name" value="DIAMINOPIMELATE DECARBOXYLASE"/>
    <property type="match status" value="1"/>
</dbReference>
<reference evidence="4 5" key="1">
    <citation type="submission" date="2023-09" db="EMBL/GenBank/DDBJ databases">
        <authorList>
            <person name="Page C.A."/>
            <person name="Perez-Diaz I.M."/>
        </authorList>
    </citation>
    <scope>NUCLEOTIDE SEQUENCE [LARGE SCALE GENOMIC DNA]</scope>
    <source>
        <strain evidence="4 5">Ll15</strain>
    </source>
</reference>
<dbReference type="EMBL" id="CP137624">
    <property type="protein sequence ID" value="WPK12671.1"/>
    <property type="molecule type" value="Genomic_DNA"/>
</dbReference>
<protein>
    <recommendedName>
        <fullName evidence="3">Orn/DAP/Arg decarboxylase 2 N-terminal domain-containing protein</fullName>
    </recommendedName>
</protein>
<dbReference type="Gene3D" id="3.20.20.10">
    <property type="entry name" value="Alanine racemase"/>
    <property type="match status" value="1"/>
</dbReference>
<sequence>MDNRNKKMDLEYLRKSSFIQLEDEILDSIPTPYIIYNLSHLLGNLNQIISIIEPDFFYIPIKANYSQKIHDFLAKHTDGADVASLGEIDLATSAKYKSLHLSTPFLTIDILKKANLRECDSIDLYSLHQANILISYFATNKKINNPSISLRLKVPYTSNNSETYLNNSRFGILYKSKEFDDVILLLKKNNIKIECIHIHIGEYNNFSVISQIQKFLEKITLDIPYLKRINLGGGFTSLFGKYTDNEIRDTFHSFKNNILKVNSAIKFIIEPGMLTLMSSGTLAVSCIDSINSKDIIVDISAFNFFSWVKPRLLPSISAINENTEITIYGTTCYEEDIVSEKVYVSKIPKIGEKIFLAPAGAYINSINRNLHMFHITNELYIFEGVIYES</sequence>
<organism evidence="4 5">
    <name type="scientific">Lysinibacillus louembei</name>
    <dbReference type="NCBI Taxonomy" id="1470088"/>
    <lineage>
        <taxon>Bacteria</taxon>
        <taxon>Bacillati</taxon>
        <taxon>Bacillota</taxon>
        <taxon>Bacilli</taxon>
        <taxon>Bacillales</taxon>
        <taxon>Bacillaceae</taxon>
        <taxon>Lysinibacillus</taxon>
    </lineage>
</organism>
<dbReference type="Pfam" id="PF02784">
    <property type="entry name" value="Orn_Arg_deC_N"/>
    <property type="match status" value="1"/>
</dbReference>
<name>A0ABZ0RZE4_9BACI</name>
<dbReference type="RefSeq" id="WP_319837369.1">
    <property type="nucleotide sequence ID" value="NZ_CP137624.1"/>
</dbReference>
<dbReference type="InterPro" id="IPR009006">
    <property type="entry name" value="Ala_racemase/Decarboxylase_C"/>
</dbReference>
<proteinExistence type="predicted"/>
<dbReference type="InterPro" id="IPR022644">
    <property type="entry name" value="De-COase2_N"/>
</dbReference>
<dbReference type="PANTHER" id="PTHR43727:SF2">
    <property type="entry name" value="GROUP IV DECARBOXYLASE"/>
    <property type="match status" value="1"/>
</dbReference>
<dbReference type="SUPFAM" id="SSF51419">
    <property type="entry name" value="PLP-binding barrel"/>
    <property type="match status" value="1"/>
</dbReference>
<comment type="cofactor">
    <cofactor evidence="1">
        <name>pyridoxal 5'-phosphate</name>
        <dbReference type="ChEBI" id="CHEBI:597326"/>
    </cofactor>
</comment>